<reference evidence="10" key="1">
    <citation type="submission" date="2016-02" db="EMBL/GenBank/DDBJ databases">
        <title>WGS assembly of Manihot esculenta.</title>
        <authorList>
            <person name="Bredeson J.V."/>
            <person name="Prochnik S.E."/>
            <person name="Lyons J.B."/>
            <person name="Schmutz J."/>
            <person name="Grimwood J."/>
            <person name="Vrebalov J."/>
            <person name="Bart R.S."/>
            <person name="Amuge T."/>
            <person name="Ferguson M.E."/>
            <person name="Green R."/>
            <person name="Putnam N."/>
            <person name="Stites J."/>
            <person name="Rounsley S."/>
            <person name="Rokhsar D.S."/>
        </authorList>
    </citation>
    <scope>NUCLEOTIDE SEQUENCE [LARGE SCALE GENOMIC DNA]</scope>
    <source>
        <tissue evidence="10">Leaf</tissue>
    </source>
</reference>
<keyword evidence="7" id="KW-0325">Glycoprotein</keyword>
<dbReference type="Pfam" id="PF00954">
    <property type="entry name" value="S_locus_glycop"/>
    <property type="match status" value="1"/>
</dbReference>
<organism evidence="10">
    <name type="scientific">Manihot esculenta</name>
    <name type="common">Cassava</name>
    <name type="synonym">Jatropha manihot</name>
    <dbReference type="NCBI Taxonomy" id="3983"/>
    <lineage>
        <taxon>Eukaryota</taxon>
        <taxon>Viridiplantae</taxon>
        <taxon>Streptophyta</taxon>
        <taxon>Embryophyta</taxon>
        <taxon>Tracheophyta</taxon>
        <taxon>Spermatophyta</taxon>
        <taxon>Magnoliopsida</taxon>
        <taxon>eudicotyledons</taxon>
        <taxon>Gunneridae</taxon>
        <taxon>Pentapetalae</taxon>
        <taxon>rosids</taxon>
        <taxon>fabids</taxon>
        <taxon>Malpighiales</taxon>
        <taxon>Euphorbiaceae</taxon>
        <taxon>Crotonoideae</taxon>
        <taxon>Manihoteae</taxon>
        <taxon>Manihot</taxon>
    </lineage>
</organism>
<dbReference type="InterPro" id="IPR000858">
    <property type="entry name" value="S_locus_glycoprot_dom"/>
</dbReference>
<dbReference type="PROSITE" id="PS50011">
    <property type="entry name" value="PROTEIN_KINASE_DOM"/>
    <property type="match status" value="1"/>
</dbReference>
<keyword evidence="5" id="KW-0472">Membrane</keyword>
<dbReference type="Gene3D" id="1.10.510.10">
    <property type="entry name" value="Transferase(Phosphotransferase) domain 1"/>
    <property type="match status" value="1"/>
</dbReference>
<evidence type="ECO:0000256" key="6">
    <source>
        <dbReference type="ARBA" id="ARBA00023157"/>
    </source>
</evidence>
<feature type="domain" description="Bulb-type lectin" evidence="9">
    <location>
        <begin position="59"/>
        <end position="177"/>
    </location>
</feature>
<dbReference type="InterPro" id="IPR001245">
    <property type="entry name" value="Ser-Thr/Tyr_kinase_cat_dom"/>
</dbReference>
<feature type="domain" description="Protein kinase" evidence="8">
    <location>
        <begin position="406"/>
        <end position="557"/>
    </location>
</feature>
<feature type="domain" description="Bulb-type lectin" evidence="9">
    <location>
        <begin position="180"/>
        <end position="300"/>
    </location>
</feature>
<dbReference type="CDD" id="cd00028">
    <property type="entry name" value="B_lectin"/>
    <property type="match status" value="1"/>
</dbReference>
<keyword evidence="2" id="KW-0812">Transmembrane</keyword>
<keyword evidence="3" id="KW-0732">Signal</keyword>
<evidence type="ECO:0000256" key="4">
    <source>
        <dbReference type="ARBA" id="ARBA00022989"/>
    </source>
</evidence>
<sequence>MCVASTREPYFEIPIKHFQGKPHRFPFSSVLAVVVSLCFVSCGFCDELALVSVPLGFEISGFDRTRTWVSQNGVFAFGFLECCQKDDDGFLVGVRYNLGDKTVNMPVWAIGGGLRVSMNSTIRLSMDGGLILFENPSGLIVWSSSTSNLGVKKATLLDNGNLVLVGNGDRVLWESFHSPTSTLLPGQTLHFPQTLRAPSMNSISSYYTFVIQRSGELALVWENNVTYWRTHLSFSSNIMEARFDADGFLGLKDATNRTIWSTSSNDFKDPSVTLRHLRMDYDGNLRIYSWDHVLHEWKITWQAVGNQCDVFGSCGLYGFCRFKSTGPVCDCLYQDSSNWGASSVTMDSGGLKCKKMVDLSNCKMNTSMVDMKQSVLYGLYPPQDVAMMLNEKDCKGYCSNDPTCIAATSKNDGSDQLGPTIYKGVLPNKRPFIAKKVNDASVNEKDFRMTVSMLGGMHHRNLVSLNGFCFEASHRFLLYEYVPNGSLDNWLFNMQQVQNDGNWQQRFDIALGVARALAYLHSECQKLTPKGGSFLLRVDIRDRYLHVWGDAVANCDM</sequence>
<gene>
    <name evidence="10" type="ORF">MANES_15G107300</name>
</gene>
<keyword evidence="4" id="KW-1133">Transmembrane helix</keyword>
<dbReference type="Pfam" id="PF01453">
    <property type="entry name" value="B_lectin"/>
    <property type="match status" value="1"/>
</dbReference>
<evidence type="ECO:0008006" key="11">
    <source>
        <dbReference type="Google" id="ProtNLM"/>
    </source>
</evidence>
<dbReference type="GO" id="GO:0048544">
    <property type="term" value="P:recognition of pollen"/>
    <property type="evidence" value="ECO:0007669"/>
    <property type="project" value="InterPro"/>
</dbReference>
<evidence type="ECO:0000256" key="7">
    <source>
        <dbReference type="ARBA" id="ARBA00023180"/>
    </source>
</evidence>
<dbReference type="PANTHER" id="PTHR47974:SF10">
    <property type="entry name" value="RECEPTOR-LIKE SERINE_THREONINE-PROTEIN KINASE"/>
    <property type="match status" value="1"/>
</dbReference>
<dbReference type="Gene3D" id="2.90.10.10">
    <property type="entry name" value="Bulb-type lectin domain"/>
    <property type="match status" value="2"/>
</dbReference>
<dbReference type="InterPro" id="IPR036426">
    <property type="entry name" value="Bulb-type_lectin_dom_sf"/>
</dbReference>
<dbReference type="GO" id="GO:0016020">
    <property type="term" value="C:membrane"/>
    <property type="evidence" value="ECO:0007669"/>
    <property type="project" value="UniProtKB-SubCell"/>
</dbReference>
<protein>
    <recommendedName>
        <fullName evidence="11">Bulb-type lectin domain-containing protein</fullName>
    </recommendedName>
</protein>
<name>A0A2C9UF07_MANES</name>
<dbReference type="GO" id="GO:0005524">
    <property type="term" value="F:ATP binding"/>
    <property type="evidence" value="ECO:0007669"/>
    <property type="project" value="InterPro"/>
</dbReference>
<dbReference type="PANTHER" id="PTHR47974">
    <property type="entry name" value="OS07G0415500 PROTEIN"/>
    <property type="match status" value="1"/>
</dbReference>
<dbReference type="SMART" id="SM00108">
    <property type="entry name" value="B_lectin"/>
    <property type="match status" value="1"/>
</dbReference>
<dbReference type="PROSITE" id="PS50927">
    <property type="entry name" value="BULB_LECTIN"/>
    <property type="match status" value="2"/>
</dbReference>
<dbReference type="Gene3D" id="3.30.200.20">
    <property type="entry name" value="Phosphorylase Kinase, domain 1"/>
    <property type="match status" value="1"/>
</dbReference>
<evidence type="ECO:0000256" key="3">
    <source>
        <dbReference type="ARBA" id="ARBA00022729"/>
    </source>
</evidence>
<dbReference type="AlphaFoldDB" id="A0A2C9UF07"/>
<dbReference type="InterPro" id="IPR011009">
    <property type="entry name" value="Kinase-like_dom_sf"/>
</dbReference>
<evidence type="ECO:0000256" key="5">
    <source>
        <dbReference type="ARBA" id="ARBA00023136"/>
    </source>
</evidence>
<evidence type="ECO:0000313" key="10">
    <source>
        <dbReference type="EMBL" id="OAY28959.1"/>
    </source>
</evidence>
<evidence type="ECO:0000259" key="8">
    <source>
        <dbReference type="PROSITE" id="PS50011"/>
    </source>
</evidence>
<keyword evidence="6" id="KW-1015">Disulfide bond</keyword>
<dbReference type="InterPro" id="IPR001480">
    <property type="entry name" value="Bulb-type_lectin_dom"/>
</dbReference>
<dbReference type="EMBL" id="CM004401">
    <property type="protein sequence ID" value="OAY28959.1"/>
    <property type="molecule type" value="Genomic_DNA"/>
</dbReference>
<accession>A0A2C9UF07</accession>
<dbReference type="GO" id="GO:0004672">
    <property type="term" value="F:protein kinase activity"/>
    <property type="evidence" value="ECO:0007669"/>
    <property type="project" value="InterPro"/>
</dbReference>
<evidence type="ECO:0000256" key="2">
    <source>
        <dbReference type="ARBA" id="ARBA00022692"/>
    </source>
</evidence>
<dbReference type="SUPFAM" id="SSF51110">
    <property type="entry name" value="alpha-D-mannose-specific plant lectins"/>
    <property type="match status" value="2"/>
</dbReference>
<proteinExistence type="predicted"/>
<dbReference type="Pfam" id="PF07714">
    <property type="entry name" value="PK_Tyr_Ser-Thr"/>
    <property type="match status" value="1"/>
</dbReference>
<dbReference type="InterPro" id="IPR000719">
    <property type="entry name" value="Prot_kinase_dom"/>
</dbReference>
<dbReference type="SUPFAM" id="SSF56112">
    <property type="entry name" value="Protein kinase-like (PK-like)"/>
    <property type="match status" value="1"/>
</dbReference>
<comment type="subcellular location">
    <subcellularLocation>
        <location evidence="1">Membrane</location>
        <topology evidence="1">Single-pass membrane protein</topology>
    </subcellularLocation>
</comment>
<evidence type="ECO:0000256" key="1">
    <source>
        <dbReference type="ARBA" id="ARBA00004167"/>
    </source>
</evidence>
<evidence type="ECO:0000259" key="9">
    <source>
        <dbReference type="PROSITE" id="PS50927"/>
    </source>
</evidence>